<accession>A0A0A9FR21</accession>
<reference evidence="1" key="1">
    <citation type="submission" date="2014-09" db="EMBL/GenBank/DDBJ databases">
        <authorList>
            <person name="Magalhaes I.L.F."/>
            <person name="Oliveira U."/>
            <person name="Santos F.R."/>
            <person name="Vidigal T.H.D.A."/>
            <person name="Brescovit A.D."/>
            <person name="Santos A.J."/>
        </authorList>
    </citation>
    <scope>NUCLEOTIDE SEQUENCE</scope>
    <source>
        <tissue evidence="1">Shoot tissue taken approximately 20 cm above the soil surface</tissue>
    </source>
</reference>
<dbReference type="EMBL" id="GBRH01183159">
    <property type="protein sequence ID" value="JAE14737.1"/>
    <property type="molecule type" value="Transcribed_RNA"/>
</dbReference>
<proteinExistence type="predicted"/>
<reference evidence="1" key="2">
    <citation type="journal article" date="2015" name="Data Brief">
        <title>Shoot transcriptome of the giant reed, Arundo donax.</title>
        <authorList>
            <person name="Barrero R.A."/>
            <person name="Guerrero F.D."/>
            <person name="Moolhuijzen P."/>
            <person name="Goolsby J.A."/>
            <person name="Tidwell J."/>
            <person name="Bellgard S.E."/>
            <person name="Bellgard M.I."/>
        </authorList>
    </citation>
    <scope>NUCLEOTIDE SEQUENCE</scope>
    <source>
        <tissue evidence="1">Shoot tissue taken approximately 20 cm above the soil surface</tissue>
    </source>
</reference>
<protein>
    <submittedName>
        <fullName evidence="1">Uncharacterized protein</fullName>
    </submittedName>
</protein>
<dbReference type="AlphaFoldDB" id="A0A0A9FR21"/>
<name>A0A0A9FR21_ARUDO</name>
<organism evidence="1">
    <name type="scientific">Arundo donax</name>
    <name type="common">Giant reed</name>
    <name type="synonym">Donax arundinaceus</name>
    <dbReference type="NCBI Taxonomy" id="35708"/>
    <lineage>
        <taxon>Eukaryota</taxon>
        <taxon>Viridiplantae</taxon>
        <taxon>Streptophyta</taxon>
        <taxon>Embryophyta</taxon>
        <taxon>Tracheophyta</taxon>
        <taxon>Spermatophyta</taxon>
        <taxon>Magnoliopsida</taxon>
        <taxon>Liliopsida</taxon>
        <taxon>Poales</taxon>
        <taxon>Poaceae</taxon>
        <taxon>PACMAD clade</taxon>
        <taxon>Arundinoideae</taxon>
        <taxon>Arundineae</taxon>
        <taxon>Arundo</taxon>
    </lineage>
</organism>
<evidence type="ECO:0000313" key="1">
    <source>
        <dbReference type="EMBL" id="JAE14737.1"/>
    </source>
</evidence>
<sequence length="33" mass="3779">MRVRRRAQCSAAATSLPSRATLRPWRRQRLGLG</sequence>